<dbReference type="Pfam" id="PF12422">
    <property type="entry name" value="Condensin2nSMC"/>
    <property type="match status" value="1"/>
</dbReference>
<evidence type="ECO:0000313" key="2">
    <source>
        <dbReference type="RefSeq" id="XP_029635137.1"/>
    </source>
</evidence>
<dbReference type="GO" id="GO:0000796">
    <property type="term" value="C:condensin complex"/>
    <property type="evidence" value="ECO:0007669"/>
    <property type="project" value="TreeGrafter"/>
</dbReference>
<dbReference type="PANTHER" id="PTHR16199">
    <property type="entry name" value="CONDENSIN-2 COMPLEX SUBUNIT G2"/>
    <property type="match status" value="1"/>
</dbReference>
<dbReference type="AlphaFoldDB" id="A0A6P7SA36"/>
<accession>A0A6P7SA36</accession>
<dbReference type="InterPro" id="IPR024741">
    <property type="entry name" value="Condensin2_G2"/>
</dbReference>
<dbReference type="Gene3D" id="1.25.10.10">
    <property type="entry name" value="Leucine-rich Repeat Variant"/>
    <property type="match status" value="1"/>
</dbReference>
<dbReference type="RefSeq" id="XP_029635137.1">
    <property type="nucleotide sequence ID" value="XM_029779277.2"/>
</dbReference>
<keyword evidence="1" id="KW-1185">Reference proteome</keyword>
<evidence type="ECO:0000313" key="1">
    <source>
        <dbReference type="Proteomes" id="UP000515154"/>
    </source>
</evidence>
<dbReference type="InterPro" id="IPR011989">
    <property type="entry name" value="ARM-like"/>
</dbReference>
<name>A0A6P7SA36_9MOLL</name>
<dbReference type="GO" id="GO:0000070">
    <property type="term" value="P:mitotic sister chromatid segregation"/>
    <property type="evidence" value="ECO:0007669"/>
    <property type="project" value="TreeGrafter"/>
</dbReference>
<dbReference type="SUPFAM" id="SSF48371">
    <property type="entry name" value="ARM repeat"/>
    <property type="match status" value="1"/>
</dbReference>
<dbReference type="GO" id="GO:0005634">
    <property type="term" value="C:nucleus"/>
    <property type="evidence" value="ECO:0007669"/>
    <property type="project" value="InterPro"/>
</dbReference>
<dbReference type="InterPro" id="IPR016024">
    <property type="entry name" value="ARM-type_fold"/>
</dbReference>
<dbReference type="Proteomes" id="UP000515154">
    <property type="component" value="Linkage group LG4"/>
</dbReference>
<organism evidence="1 2">
    <name type="scientific">Octopus sinensis</name>
    <name type="common">East Asian common octopus</name>
    <dbReference type="NCBI Taxonomy" id="2607531"/>
    <lineage>
        <taxon>Eukaryota</taxon>
        <taxon>Metazoa</taxon>
        <taxon>Spiralia</taxon>
        <taxon>Lophotrochozoa</taxon>
        <taxon>Mollusca</taxon>
        <taxon>Cephalopoda</taxon>
        <taxon>Coleoidea</taxon>
        <taxon>Octopodiformes</taxon>
        <taxon>Octopoda</taxon>
        <taxon>Incirrata</taxon>
        <taxon>Octopodidae</taxon>
        <taxon>Octopus</taxon>
    </lineage>
</organism>
<gene>
    <name evidence="2" type="primary">LOC115210632</name>
</gene>
<dbReference type="KEGG" id="osn:115210632"/>
<dbReference type="PANTHER" id="PTHR16199:SF4">
    <property type="entry name" value="CONDENSIN-2 COMPLEX SUBUNIT G2"/>
    <property type="match status" value="1"/>
</dbReference>
<proteinExistence type="predicted"/>
<protein>
    <submittedName>
        <fullName evidence="2">Condensin-2 complex subunit G2 isoform X1</fullName>
    </submittedName>
</protein>
<sequence>MVMRNQLTAIAAKEDPLQLVAFMIQTKSNSHTEWEEVLSGYSRRELEELWQNLLKIATSLLLGLESSHDSSQEEMEKVFKSLDCLIVLATATVVSNKLQIPPSLLEMSILLHDLLLSLPDTADNLKNNFSKLFETFWTKEKPGREYVFENTLHYLFQVNLKSKSTLKTMKRLWQLRSAFPLIKFDDPSSQDLKNLICESLVSPSFMKKEEGVRVLGSILPLNLDFMKTCHEVIKKSLVTVPKNFIPKYGPIYFRAWQMSNEEAKLKIETGSIQDIMYNAIHASGIQLVKDLRKIIAYIHRQKKQKGVAEMLHRLYAPLLWRSLKAANSVVRLNSLFLFIDAFPIQNPAGGIQENNDLLQNQFNAFDILLMDPCPSIRSRTILGVCQILSAYWQMIPKEVTRTYITTLIEDLAWDNSSAEVRESVLKGIVLLFNCHYCHLILHPILPELQNLFHDSSEKVRIAMVNLLIKVKGLRKVKYWSIVPVEHLLARLATDSQPVARRIMKVIFSNFLPLDKTVEVQIIRIISLIESNPQAARIFFQHAPKFMSLEQVVSFIVLLCSCILRHVRDKKHANDDSILDSEMPKDKSSDLEEDCGNEAVSFDLEKNIIHGFLDSIIILWTVIEPEFAKTTNHVLKEKLDKIFSKALSIMMREFKDSQLRSALIIIAGKLPPKLVPYLSHQCLSKLQKLSDTDSVKEDFSALIQTTCSWGQMKGLLDLIQEWLTDGMKTKLNSSLNSKQSKRSQQVRFREEVIPKPMLALKFLLFVIEQPNCRALLLNKYQSNIIGILEQLKFVLNLLEQRLTVGLKRLQYADDTFLQAAYYLYIRINLLLYVGVHSENDEGIVVSLEEIMKQFCTWAQNIIVPVFNNQNSSEKAIRKRHSSDSKENSITFSCNLLEHLFTLTHTYLLMFKINETQYYLLSELFHCCFTNVHSLKLLPIIIKCLIQIVSVNLSTNHDIQQTIHESFKFLLETLVALATSKSDTPTLTLILNSSRLHMSNLLSTIYEFSTHRGTMLSCFFQTILTAILSELSFASEQNDINEVPSNFQNIKLVSLWLLNIIFKKPFLIRYFLKELHTFTQSKPDTFKNYHQFYSLLYLLNTLNYSPKCFKSEMKDLWLYIKQSDIFPSQTALDAEDDIGVKLSIKGNITSLNMKLCDQAE</sequence>
<reference evidence="2" key="1">
    <citation type="submission" date="2025-08" db="UniProtKB">
        <authorList>
            <consortium name="RefSeq"/>
        </authorList>
    </citation>
    <scope>IDENTIFICATION</scope>
</reference>